<dbReference type="PROSITE" id="PS50263">
    <property type="entry name" value="CN_HYDROLASE"/>
    <property type="match status" value="1"/>
</dbReference>
<dbReference type="RefSeq" id="WP_304996149.1">
    <property type="nucleotide sequence ID" value="NZ_CP101717.1"/>
</dbReference>
<dbReference type="NCBIfam" id="TIGR00552">
    <property type="entry name" value="nadE"/>
    <property type="match status" value="1"/>
</dbReference>
<dbReference type="EC" id="6.3.5.1" evidence="7 8"/>
<dbReference type="SUPFAM" id="SSF56317">
    <property type="entry name" value="Carbon-nitrogen hydrolase"/>
    <property type="match status" value="1"/>
</dbReference>
<dbReference type="EMBL" id="CP101717">
    <property type="protein sequence ID" value="WLD58863.1"/>
    <property type="molecule type" value="Genomic_DNA"/>
</dbReference>
<dbReference type="HAMAP" id="MF_02090">
    <property type="entry name" value="NadE_glutamine_dep"/>
    <property type="match status" value="1"/>
</dbReference>
<feature type="binding site" evidence="7">
    <location>
        <begin position="291"/>
        <end position="298"/>
    </location>
    <ligand>
        <name>ATP</name>
        <dbReference type="ChEBI" id="CHEBI:30616"/>
    </ligand>
</feature>
<keyword evidence="5 7" id="KW-0067">ATP-binding</keyword>
<dbReference type="GO" id="GO:0003952">
    <property type="term" value="F:NAD+ synthase (glutamine-hydrolyzing) activity"/>
    <property type="evidence" value="ECO:0007669"/>
    <property type="project" value="UniProtKB-UniRule"/>
</dbReference>
<dbReference type="CDD" id="cd07570">
    <property type="entry name" value="GAT_Gln-NAD-synth"/>
    <property type="match status" value="1"/>
</dbReference>
<dbReference type="SUPFAM" id="SSF52402">
    <property type="entry name" value="Adenine nucleotide alpha hydrolases-like"/>
    <property type="match status" value="1"/>
</dbReference>
<dbReference type="PROSITE" id="PS00920">
    <property type="entry name" value="NITRIL_CHT_1"/>
    <property type="match status" value="1"/>
</dbReference>
<gene>
    <name evidence="7" type="primary">nadE</name>
    <name evidence="12" type="ORF">NFC81_03480</name>
</gene>
<feature type="active site" description="Proton acceptor; for glutaminase activity" evidence="7">
    <location>
        <position position="45"/>
    </location>
</feature>
<dbReference type="FunFam" id="3.40.50.620:FF:000106">
    <property type="entry name" value="Glutamine-dependent NAD(+) synthetase"/>
    <property type="match status" value="1"/>
</dbReference>
<feature type="active site" description="Proton acceptor" evidence="9">
    <location>
        <position position="45"/>
    </location>
</feature>
<dbReference type="PANTHER" id="PTHR23090:SF9">
    <property type="entry name" value="GLUTAMINE-DEPENDENT NAD(+) SYNTHETASE"/>
    <property type="match status" value="1"/>
</dbReference>
<comment type="catalytic activity">
    <reaction evidence="7 8">
        <text>deamido-NAD(+) + L-glutamine + ATP + H2O = L-glutamate + AMP + diphosphate + NAD(+) + H(+)</text>
        <dbReference type="Rhea" id="RHEA:24384"/>
        <dbReference type="ChEBI" id="CHEBI:15377"/>
        <dbReference type="ChEBI" id="CHEBI:15378"/>
        <dbReference type="ChEBI" id="CHEBI:29985"/>
        <dbReference type="ChEBI" id="CHEBI:30616"/>
        <dbReference type="ChEBI" id="CHEBI:33019"/>
        <dbReference type="ChEBI" id="CHEBI:57540"/>
        <dbReference type="ChEBI" id="CHEBI:58359"/>
        <dbReference type="ChEBI" id="CHEBI:58437"/>
        <dbReference type="ChEBI" id="CHEBI:456215"/>
        <dbReference type="EC" id="6.3.5.1"/>
    </reaction>
</comment>
<evidence type="ECO:0000256" key="5">
    <source>
        <dbReference type="ARBA" id="ARBA00022840"/>
    </source>
</evidence>
<dbReference type="Pfam" id="PF02540">
    <property type="entry name" value="NAD_synthase"/>
    <property type="match status" value="1"/>
</dbReference>
<feature type="binding site" evidence="7">
    <location>
        <position position="374"/>
    </location>
    <ligand>
        <name>deamido-NAD(+)</name>
        <dbReference type="ChEBI" id="CHEBI:58437"/>
        <note>ligand shared between two neighboring subunits</note>
    </ligand>
</feature>
<feature type="binding site" evidence="7">
    <location>
        <position position="118"/>
    </location>
    <ligand>
        <name>L-glutamine</name>
        <dbReference type="ChEBI" id="CHEBI:58359"/>
    </ligand>
</feature>
<dbReference type="GO" id="GO:0008795">
    <property type="term" value="F:NAD+ synthase activity"/>
    <property type="evidence" value="ECO:0007669"/>
    <property type="project" value="UniProtKB-UniRule"/>
</dbReference>
<feature type="active site" description="For glutaminase activity" evidence="7">
    <location>
        <position position="112"/>
    </location>
</feature>
<comment type="function">
    <text evidence="7">Catalyzes the ATP-dependent amidation of deamido-NAD to form NAD. Uses L-glutamine as a nitrogen source.</text>
</comment>
<feature type="binding site" evidence="7">
    <location>
        <position position="513"/>
    </location>
    <ligand>
        <name>deamido-NAD(+)</name>
        <dbReference type="ChEBI" id="CHEBI:58437"/>
        <note>ligand shared between two neighboring subunits</note>
    </ligand>
</feature>
<proteinExistence type="inferred from homology"/>
<comment type="similarity">
    <text evidence="10">Belongs to the NAD synthetase family.</text>
</comment>
<dbReference type="NCBIfam" id="NF010588">
    <property type="entry name" value="PRK13981.1"/>
    <property type="match status" value="1"/>
</dbReference>
<name>A0AB38YHJ9_9GAMM</name>
<evidence type="ECO:0000256" key="8">
    <source>
        <dbReference type="PIRNR" id="PIRNR006630"/>
    </source>
</evidence>
<dbReference type="GO" id="GO:0009435">
    <property type="term" value="P:NAD+ biosynthetic process"/>
    <property type="evidence" value="ECO:0007669"/>
    <property type="project" value="UniProtKB-UniRule"/>
</dbReference>
<keyword evidence="4 7" id="KW-0547">Nucleotide-binding</keyword>
<evidence type="ECO:0000256" key="3">
    <source>
        <dbReference type="ARBA" id="ARBA00022598"/>
    </source>
</evidence>
<evidence type="ECO:0000256" key="7">
    <source>
        <dbReference type="HAMAP-Rule" id="MF_02090"/>
    </source>
</evidence>
<dbReference type="InterPro" id="IPR003694">
    <property type="entry name" value="NAD_synthase"/>
</dbReference>
<evidence type="ECO:0000259" key="11">
    <source>
        <dbReference type="PROSITE" id="PS50263"/>
    </source>
</evidence>
<dbReference type="GO" id="GO:0004359">
    <property type="term" value="F:glutaminase activity"/>
    <property type="evidence" value="ECO:0007669"/>
    <property type="project" value="InterPro"/>
</dbReference>
<evidence type="ECO:0000256" key="4">
    <source>
        <dbReference type="ARBA" id="ARBA00022741"/>
    </source>
</evidence>
<dbReference type="InterPro" id="IPR003010">
    <property type="entry name" value="C-N_Hydrolase"/>
</dbReference>
<dbReference type="Pfam" id="PF00795">
    <property type="entry name" value="CN_hydrolase"/>
    <property type="match status" value="1"/>
</dbReference>
<feature type="active site" description="Nucleophile; for glutaminase activity" evidence="7">
    <location>
        <position position="148"/>
    </location>
</feature>
<evidence type="ECO:0000256" key="6">
    <source>
        <dbReference type="ARBA" id="ARBA00023027"/>
    </source>
</evidence>
<comment type="pathway">
    <text evidence="1 7 8">Cofactor biosynthesis; NAD(+) biosynthesis; NAD(+) from deamido-NAD(+) (L-Gln route): step 1/1.</text>
</comment>
<dbReference type="InterPro" id="IPR036526">
    <property type="entry name" value="C-N_Hydrolase_sf"/>
</dbReference>
<feature type="binding site" evidence="7">
    <location>
        <position position="403"/>
    </location>
    <ligand>
        <name>deamido-NAD(+)</name>
        <dbReference type="ChEBI" id="CHEBI:58437"/>
        <note>ligand shared between two neighboring subunits</note>
    </ligand>
</feature>
<dbReference type="GO" id="GO:0005737">
    <property type="term" value="C:cytoplasm"/>
    <property type="evidence" value="ECO:0007669"/>
    <property type="project" value="InterPro"/>
</dbReference>
<evidence type="ECO:0000256" key="2">
    <source>
        <dbReference type="ARBA" id="ARBA00007145"/>
    </source>
</evidence>
<dbReference type="InterPro" id="IPR000132">
    <property type="entry name" value="Nitrilase/CN_hydratase_CS"/>
</dbReference>
<dbReference type="Gene3D" id="3.40.50.620">
    <property type="entry name" value="HUPs"/>
    <property type="match status" value="1"/>
</dbReference>
<feature type="binding site" evidence="7">
    <location>
        <position position="174"/>
    </location>
    <ligand>
        <name>L-glutamine</name>
        <dbReference type="ChEBI" id="CHEBI:58359"/>
    </ligand>
</feature>
<evidence type="ECO:0000256" key="1">
    <source>
        <dbReference type="ARBA" id="ARBA00005188"/>
    </source>
</evidence>
<reference evidence="12" key="1">
    <citation type="submission" date="2022-07" db="EMBL/GenBank/DDBJ databases">
        <title>Complete genome sequence of Salinispirillum sp. LH10-3-1 capable of multiple carbohydrate inversion isolated from a soda lake.</title>
        <authorList>
            <person name="Liu J."/>
            <person name="Zhai Y."/>
            <person name="Zhang H."/>
            <person name="Yang H."/>
            <person name="Qu J."/>
            <person name="Li J."/>
        </authorList>
    </citation>
    <scope>NUCLEOTIDE SEQUENCE</scope>
    <source>
        <strain evidence="12">LH 10-3-1</strain>
    </source>
</reference>
<dbReference type="PANTHER" id="PTHR23090">
    <property type="entry name" value="NH 3 /GLUTAMINE-DEPENDENT NAD + SYNTHETASE"/>
    <property type="match status" value="1"/>
</dbReference>
<dbReference type="InterPro" id="IPR014729">
    <property type="entry name" value="Rossmann-like_a/b/a_fold"/>
</dbReference>
<feature type="binding site" evidence="7">
    <location>
        <position position="180"/>
    </location>
    <ligand>
        <name>L-glutamine</name>
        <dbReference type="ChEBI" id="CHEBI:58359"/>
    </ligand>
</feature>
<dbReference type="CDD" id="cd00553">
    <property type="entry name" value="NAD_synthase"/>
    <property type="match status" value="1"/>
</dbReference>
<keyword evidence="6 7" id="KW-0520">NAD</keyword>
<dbReference type="Gene3D" id="3.60.110.10">
    <property type="entry name" value="Carbon-nitrogen hydrolase"/>
    <property type="match status" value="1"/>
</dbReference>
<evidence type="ECO:0000313" key="12">
    <source>
        <dbReference type="EMBL" id="WLD58863.1"/>
    </source>
</evidence>
<dbReference type="GO" id="GO:0005524">
    <property type="term" value="F:ATP binding"/>
    <property type="evidence" value="ECO:0007669"/>
    <property type="project" value="UniProtKB-UniRule"/>
</dbReference>
<comment type="similarity">
    <text evidence="2 7 8">In the C-terminal section; belongs to the NAD synthetase family.</text>
</comment>
<dbReference type="PIRSF" id="PIRSF006630">
    <property type="entry name" value="NADS_GAT"/>
    <property type="match status" value="1"/>
</dbReference>
<dbReference type="InterPro" id="IPR022310">
    <property type="entry name" value="NAD/GMP_synthase"/>
</dbReference>
<dbReference type="GO" id="GO:0000257">
    <property type="term" value="F:nitrilase activity"/>
    <property type="evidence" value="ECO:0007669"/>
    <property type="project" value="UniProtKB-ARBA"/>
</dbReference>
<comment type="caution">
    <text evidence="7">Lacks conserved residue(s) required for the propagation of feature annotation.</text>
</comment>
<organism evidence="12">
    <name type="scientific">Salinispirillum sp. LH 10-3-1</name>
    <dbReference type="NCBI Taxonomy" id="2952525"/>
    <lineage>
        <taxon>Bacteria</taxon>
        <taxon>Pseudomonadati</taxon>
        <taxon>Pseudomonadota</taxon>
        <taxon>Gammaproteobacteria</taxon>
        <taxon>Oceanospirillales</taxon>
        <taxon>Saccharospirillaceae</taxon>
        <taxon>Salinispirillum</taxon>
    </lineage>
</organism>
<dbReference type="AlphaFoldDB" id="A0AB38YHJ9"/>
<feature type="domain" description="CN hydrolase" evidence="11">
    <location>
        <begin position="5"/>
        <end position="258"/>
    </location>
</feature>
<feature type="binding site" evidence="7">
    <location>
        <position position="398"/>
    </location>
    <ligand>
        <name>ATP</name>
        <dbReference type="ChEBI" id="CHEBI:30616"/>
    </ligand>
</feature>
<protein>
    <recommendedName>
        <fullName evidence="7 8">Glutamine-dependent NAD(+) synthetase</fullName>
        <ecNumber evidence="7 8">6.3.5.1</ecNumber>
    </recommendedName>
    <alternativeName>
        <fullName evidence="7 8">NAD(+) synthase [glutamine-hydrolyzing]</fullName>
    </alternativeName>
</protein>
<accession>A0AB38YHJ9</accession>
<sequence length="544" mass="60000">MTNALTIQMIQADFPVGDIPGNAQRIIEHGRSAVAEGVDVVVFPELTLCGYPPEDLLLRPSLSLRIQAALDEIAAAKLPITLVFGLPWEDNERLHNAAVVMEGGELKARYYKRHLPNYQVFDEHRYFTPGLLTTTFECKGITLGLSICEDVWFDDVLEESKAAGAEIVLTLNASPFHIDRIAQRRALLMQHAQRFGLNLVYVNAAHAQDELVFDGGSMVVDDKGVLRAALPAYKTMCESVTYVRDTKGVVTLQGEYPVAELMGTEASVYEALCMGLASYVNRNGFKGVILGLSGGIDSALSLAIAVDALGADRVQAVMMPFEYTSAISQEDAKAEAELLGVTYHVLPIHSMFDAGLELLNPLFEGQAADVTEQNMQARIRGLLLMALSNKLGLMVLTTGNKSELAVGYATLYGDMCGGYNALKDVPKQLVFRLARYRNSISPAIPDRVITRPPSAELAPNQKDEDSLPSYEILDQIIERYVERDESAEDIVHAGFERDTVYRVVTLIDRNEYKRRQAPEGVRITPRGFGRDRRYPITNGWKPGV</sequence>
<dbReference type="InterPro" id="IPR014445">
    <property type="entry name" value="Gln-dep_NAD_synthase"/>
</dbReference>
<keyword evidence="3 7" id="KW-0436">Ligase</keyword>
<evidence type="ECO:0000256" key="10">
    <source>
        <dbReference type="RuleBase" id="RU003811"/>
    </source>
</evidence>
<evidence type="ECO:0000256" key="9">
    <source>
        <dbReference type="PROSITE-ProRule" id="PRU10139"/>
    </source>
</evidence>